<keyword evidence="3" id="KW-0233">DNA recombination</keyword>
<evidence type="ECO:0000256" key="3">
    <source>
        <dbReference type="ARBA" id="ARBA00023172"/>
    </source>
</evidence>
<accession>A0ABR2MD64</accession>
<dbReference type="Proteomes" id="UP001412067">
    <property type="component" value="Unassembled WGS sequence"/>
</dbReference>
<evidence type="ECO:0000256" key="4">
    <source>
        <dbReference type="SAM" id="MobiDB-lite"/>
    </source>
</evidence>
<keyword evidence="2" id="KW-0067">ATP-binding</keyword>
<dbReference type="PANTHER" id="PTHR45900:SF4">
    <property type="entry name" value="DNA REPAIR PROTEIN RECA HOMOLOG 2, MITOCHONDRIAL"/>
    <property type="match status" value="1"/>
</dbReference>
<reference evidence="5 6" key="1">
    <citation type="journal article" date="2022" name="Nat. Plants">
        <title>Genomes of leafy and leafless Platanthera orchids illuminate the evolution of mycoheterotrophy.</title>
        <authorList>
            <person name="Li M.H."/>
            <person name="Liu K.W."/>
            <person name="Li Z."/>
            <person name="Lu H.C."/>
            <person name="Ye Q.L."/>
            <person name="Zhang D."/>
            <person name="Wang J.Y."/>
            <person name="Li Y.F."/>
            <person name="Zhong Z.M."/>
            <person name="Liu X."/>
            <person name="Yu X."/>
            <person name="Liu D.K."/>
            <person name="Tu X.D."/>
            <person name="Liu B."/>
            <person name="Hao Y."/>
            <person name="Liao X.Y."/>
            <person name="Jiang Y.T."/>
            <person name="Sun W.H."/>
            <person name="Chen J."/>
            <person name="Chen Y.Q."/>
            <person name="Ai Y."/>
            <person name="Zhai J.W."/>
            <person name="Wu S.S."/>
            <person name="Zhou Z."/>
            <person name="Hsiao Y.Y."/>
            <person name="Wu W.L."/>
            <person name="Chen Y.Y."/>
            <person name="Lin Y.F."/>
            <person name="Hsu J.L."/>
            <person name="Li C.Y."/>
            <person name="Wang Z.W."/>
            <person name="Zhao X."/>
            <person name="Zhong W.Y."/>
            <person name="Ma X.K."/>
            <person name="Ma L."/>
            <person name="Huang J."/>
            <person name="Chen G.Z."/>
            <person name="Huang M.Z."/>
            <person name="Huang L."/>
            <person name="Peng D.H."/>
            <person name="Luo Y.B."/>
            <person name="Zou S.Q."/>
            <person name="Chen S.P."/>
            <person name="Lan S."/>
            <person name="Tsai W.C."/>
            <person name="Van de Peer Y."/>
            <person name="Liu Z.J."/>
        </authorList>
    </citation>
    <scope>NUCLEOTIDE SEQUENCE [LARGE SCALE GENOMIC DNA]</scope>
    <source>
        <strain evidence="5">Lor288</strain>
    </source>
</reference>
<dbReference type="PANTHER" id="PTHR45900">
    <property type="entry name" value="RECA"/>
    <property type="match status" value="1"/>
</dbReference>
<dbReference type="EMBL" id="JBBWWR010000009">
    <property type="protein sequence ID" value="KAK8961931.1"/>
    <property type="molecule type" value="Genomic_DNA"/>
</dbReference>
<organism evidence="5 6">
    <name type="scientific">Platanthera guangdongensis</name>
    <dbReference type="NCBI Taxonomy" id="2320717"/>
    <lineage>
        <taxon>Eukaryota</taxon>
        <taxon>Viridiplantae</taxon>
        <taxon>Streptophyta</taxon>
        <taxon>Embryophyta</taxon>
        <taxon>Tracheophyta</taxon>
        <taxon>Spermatophyta</taxon>
        <taxon>Magnoliopsida</taxon>
        <taxon>Liliopsida</taxon>
        <taxon>Asparagales</taxon>
        <taxon>Orchidaceae</taxon>
        <taxon>Orchidoideae</taxon>
        <taxon>Orchideae</taxon>
        <taxon>Orchidinae</taxon>
        <taxon>Platanthera</taxon>
    </lineage>
</organism>
<feature type="region of interest" description="Disordered" evidence="4">
    <location>
        <begin position="194"/>
        <end position="228"/>
    </location>
</feature>
<keyword evidence="1" id="KW-0547">Nucleotide-binding</keyword>
<sequence length="386" mass="43074">MSHANDKGIKLQMGGGGQKIVKHRNKKASIYPTEWRKNPYMQPAGEEKRGSYRRKKVGSVSSEENHTAVGSFDRKGEEVSGWSCEVEKILEYESDQRCDDRKVVDKNAILQFALSQLVVDFDRESNLSMRRFFSKRHAHVIPTGSLKLDEALGIGGIPKPRNFLADNRRRTSRSLWCSRLLIPSVCCCSALPPPASRSPDRNQLCERKHESRRREGSSSFVSPVTTPPAGLQSSTALGVSILAYFSDKIIWAHPPLLQEVDGNSYFRRAGPSQSVGLTVGRRGGMPAVRCVVRLSTSLRRESMRSRLSRICWSRSGSTMGGGGGNRRRGTLFGVARRRSVFRWSAEACGTAGRASRKSGSRNYGEKCGIWEIERGKDKKVKSEIYF</sequence>
<evidence type="ECO:0000313" key="5">
    <source>
        <dbReference type="EMBL" id="KAK8961931.1"/>
    </source>
</evidence>
<evidence type="ECO:0000256" key="1">
    <source>
        <dbReference type="ARBA" id="ARBA00022741"/>
    </source>
</evidence>
<feature type="compositionally biased region" description="Basic and acidic residues" evidence="4">
    <location>
        <begin position="198"/>
        <end position="216"/>
    </location>
</feature>
<gene>
    <name evidence="5" type="ORF">KSP40_PGU022067</name>
</gene>
<feature type="region of interest" description="Disordered" evidence="4">
    <location>
        <begin position="1"/>
        <end position="72"/>
    </location>
</feature>
<name>A0ABR2MD64_9ASPA</name>
<protein>
    <submittedName>
        <fullName evidence="5">Uncharacterized protein</fullName>
    </submittedName>
</protein>
<dbReference type="InterPro" id="IPR013765">
    <property type="entry name" value="DNA_recomb/repair_RecA"/>
</dbReference>
<proteinExistence type="predicted"/>
<evidence type="ECO:0000256" key="2">
    <source>
        <dbReference type="ARBA" id="ARBA00022840"/>
    </source>
</evidence>
<evidence type="ECO:0000313" key="6">
    <source>
        <dbReference type="Proteomes" id="UP001412067"/>
    </source>
</evidence>
<feature type="compositionally biased region" description="Low complexity" evidence="4">
    <location>
        <begin position="217"/>
        <end position="228"/>
    </location>
</feature>
<comment type="caution">
    <text evidence="5">The sequence shown here is derived from an EMBL/GenBank/DDBJ whole genome shotgun (WGS) entry which is preliminary data.</text>
</comment>
<keyword evidence="6" id="KW-1185">Reference proteome</keyword>